<dbReference type="CDD" id="cd14752">
    <property type="entry name" value="GH31_N"/>
    <property type="match status" value="1"/>
</dbReference>
<feature type="domain" description="Glycoside hydrolase family 31 N-terminal" evidence="5">
    <location>
        <begin position="52"/>
        <end position="199"/>
    </location>
</feature>
<dbReference type="InterPro" id="IPR051816">
    <property type="entry name" value="Glycosyl_Hydrolase_31"/>
</dbReference>
<dbReference type="Pfam" id="PF13802">
    <property type="entry name" value="Gal_mutarotas_2"/>
    <property type="match status" value="1"/>
</dbReference>
<evidence type="ECO:0000256" key="2">
    <source>
        <dbReference type="RuleBase" id="RU361185"/>
    </source>
</evidence>
<dbReference type="InterPro" id="IPR033403">
    <property type="entry name" value="DUF5110"/>
</dbReference>
<dbReference type="InterPro" id="IPR011013">
    <property type="entry name" value="Gal_mutarotase_sf_dom"/>
</dbReference>
<dbReference type="InterPro" id="IPR013780">
    <property type="entry name" value="Glyco_hydro_b"/>
</dbReference>
<proteinExistence type="inferred from homology"/>
<feature type="domain" description="Glycoside hydrolase family 31 TIM barrel" evidence="4">
    <location>
        <begin position="245"/>
        <end position="565"/>
    </location>
</feature>
<evidence type="ECO:0000313" key="8">
    <source>
        <dbReference type="EMBL" id="MTV37742.1"/>
    </source>
</evidence>
<dbReference type="OrthoDB" id="176168at2"/>
<evidence type="ECO:0000259" key="6">
    <source>
        <dbReference type="Pfam" id="PF17137"/>
    </source>
</evidence>
<sequence length="769" mass="84559">MTKSQLRVAVALALSSLCAATIPARAEAPLPAAHAATQDARGLRLTTAQGTLRIEPWSDRIVHVLAGPATGWDGNYNPAVIAQPRKVDWRVTETPEYYQLATPALQVRVARDSGKVSFHDTQGKLLLTESGREIDQAGVTQGYDYNGPVFGLGQHQNGKLDYRGSSVRLQQANRDVAVPMLVTPDGFGILWNNAAVTQVEVGLPAGHHAVSIQSEAGQGVDYHFILGPELDQVVAGYRELTGRAPMMARWTWGLWQSKEHYKTQAELLEVAARYRQMKVPLDAVVQDWQYWQPGAWGDHQMDPARFPDPKAMVDQLHAQNVHAIISVWARFDAGTRNAAELEAAGVLYPGLYNNVYPAGKGRWYDAYAPAGRKLYWEQISRSLGKAGWDGWWLDASEAELGGWWGQMREVTTGAGPGKQVYNAYPLLHTSAVFEGTSKDAPSRRPFILTRSAYAGQQRNAALTWSGDTMGTWDVFRMQLPAALNFTLSGIPYWSADIGGFFGGDPADPAYAELYTRWYQFGAFNPMFRVHGTGEGKEIWRFNAATQKILRDTTQLRYRLLPYIYAASWDVTSRHGTMMRALAMDFRNDAQAVATADQYMFGKALLVAPVMTPNTDVRTVYLPAKQDWFDFWTGKRYAGGKVVAAKADIATIPLFARAGSILPLGPDVQYADQKSEQPVELRVYPGQDGSVELYDDAGDGQGYTQGEYATRAIRWNQASGKLAIAPWQGNFPGLRGEQAFVVRCAAAPASPGVRVTAGGKTVEVALPGCR</sequence>
<comment type="caution">
    <text evidence="8">The sequence shown here is derived from an EMBL/GenBank/DDBJ whole genome shotgun (WGS) entry which is preliminary data.</text>
</comment>
<dbReference type="SUPFAM" id="SSF74650">
    <property type="entry name" value="Galactose mutarotase-like"/>
    <property type="match status" value="1"/>
</dbReference>
<dbReference type="SUPFAM" id="SSF51011">
    <property type="entry name" value="Glycosyl hydrolase domain"/>
    <property type="match status" value="1"/>
</dbReference>
<evidence type="ECO:0000256" key="1">
    <source>
        <dbReference type="ARBA" id="ARBA00007806"/>
    </source>
</evidence>
<feature type="domain" description="DUF5110" evidence="6">
    <location>
        <begin position="677"/>
        <end position="742"/>
    </location>
</feature>
<dbReference type="Gene3D" id="2.60.40.1760">
    <property type="entry name" value="glycosyl hydrolase (family 31)"/>
    <property type="match status" value="1"/>
</dbReference>
<dbReference type="CDD" id="cd06591">
    <property type="entry name" value="GH31_xylosidase_XylS"/>
    <property type="match status" value="1"/>
</dbReference>
<dbReference type="InterPro" id="IPR000322">
    <property type="entry name" value="Glyco_hydro_31_TIM"/>
</dbReference>
<name>A0A6L6PFF5_9BURK</name>
<dbReference type="RefSeq" id="WP_155463216.1">
    <property type="nucleotide sequence ID" value="NZ_WNKY01000007.1"/>
</dbReference>
<evidence type="ECO:0000259" key="4">
    <source>
        <dbReference type="Pfam" id="PF01055"/>
    </source>
</evidence>
<dbReference type="Gene3D" id="3.20.20.80">
    <property type="entry name" value="Glycosidases"/>
    <property type="match status" value="1"/>
</dbReference>
<dbReference type="Gene3D" id="2.60.40.1180">
    <property type="entry name" value="Golgi alpha-mannosidase II"/>
    <property type="match status" value="2"/>
</dbReference>
<keyword evidence="3" id="KW-0732">Signal</keyword>
<dbReference type="Pfam" id="PF21365">
    <property type="entry name" value="Glyco_hydro_31_3rd"/>
    <property type="match status" value="1"/>
</dbReference>
<reference evidence="8 9" key="1">
    <citation type="submission" date="2019-11" db="EMBL/GenBank/DDBJ databases">
        <title>Type strains purchased from KCTC, JCM and DSMZ.</title>
        <authorList>
            <person name="Lu H."/>
        </authorList>
    </citation>
    <scope>NUCLEOTIDE SEQUENCE [LARGE SCALE GENOMIC DNA]</scope>
    <source>
        <strain evidence="8 9">KCTC 22382</strain>
    </source>
</reference>
<keyword evidence="9" id="KW-1185">Reference proteome</keyword>
<feature type="domain" description="Glycosyl hydrolase family 31 C-terminal" evidence="7">
    <location>
        <begin position="576"/>
        <end position="661"/>
    </location>
</feature>
<comment type="similarity">
    <text evidence="1 2">Belongs to the glycosyl hydrolase 31 family.</text>
</comment>
<dbReference type="Proteomes" id="UP000475582">
    <property type="component" value="Unassembled WGS sequence"/>
</dbReference>
<feature type="signal peptide" evidence="3">
    <location>
        <begin position="1"/>
        <end position="26"/>
    </location>
</feature>
<organism evidence="8 9">
    <name type="scientific">Duganella radicis</name>
    <dbReference type="NCBI Taxonomy" id="551988"/>
    <lineage>
        <taxon>Bacteria</taxon>
        <taxon>Pseudomonadati</taxon>
        <taxon>Pseudomonadota</taxon>
        <taxon>Betaproteobacteria</taxon>
        <taxon>Burkholderiales</taxon>
        <taxon>Oxalobacteraceae</taxon>
        <taxon>Telluria group</taxon>
        <taxon>Duganella</taxon>
    </lineage>
</organism>
<evidence type="ECO:0000259" key="7">
    <source>
        <dbReference type="Pfam" id="PF21365"/>
    </source>
</evidence>
<dbReference type="InterPro" id="IPR017853">
    <property type="entry name" value="GH"/>
</dbReference>
<evidence type="ECO:0000256" key="3">
    <source>
        <dbReference type="SAM" id="SignalP"/>
    </source>
</evidence>
<dbReference type="SUPFAM" id="SSF51445">
    <property type="entry name" value="(Trans)glycosidases"/>
    <property type="match status" value="1"/>
</dbReference>
<feature type="chain" id="PRO_5027054173" evidence="3">
    <location>
        <begin position="27"/>
        <end position="769"/>
    </location>
</feature>
<dbReference type="Pfam" id="PF17137">
    <property type="entry name" value="DUF5110"/>
    <property type="match status" value="1"/>
</dbReference>
<accession>A0A6L6PFF5</accession>
<evidence type="ECO:0000259" key="5">
    <source>
        <dbReference type="Pfam" id="PF13802"/>
    </source>
</evidence>
<dbReference type="GO" id="GO:0030246">
    <property type="term" value="F:carbohydrate binding"/>
    <property type="evidence" value="ECO:0007669"/>
    <property type="project" value="InterPro"/>
</dbReference>
<dbReference type="InterPro" id="IPR048395">
    <property type="entry name" value="Glyco_hydro_31_C"/>
</dbReference>
<gene>
    <name evidence="8" type="ORF">GM676_09100</name>
</gene>
<dbReference type="EMBL" id="WNKY01000007">
    <property type="protein sequence ID" value="MTV37742.1"/>
    <property type="molecule type" value="Genomic_DNA"/>
</dbReference>
<protein>
    <submittedName>
        <fullName evidence="8">DUF4968 domain-containing protein</fullName>
    </submittedName>
</protein>
<dbReference type="InterPro" id="IPR025887">
    <property type="entry name" value="Glyco_hydro_31_N_dom"/>
</dbReference>
<evidence type="ECO:0000313" key="9">
    <source>
        <dbReference type="Proteomes" id="UP000475582"/>
    </source>
</evidence>
<dbReference type="GO" id="GO:0005975">
    <property type="term" value="P:carbohydrate metabolic process"/>
    <property type="evidence" value="ECO:0007669"/>
    <property type="project" value="InterPro"/>
</dbReference>
<dbReference type="Pfam" id="PF01055">
    <property type="entry name" value="Glyco_hydro_31_2nd"/>
    <property type="match status" value="1"/>
</dbReference>
<keyword evidence="2" id="KW-0326">Glycosidase</keyword>
<dbReference type="PANTHER" id="PTHR43863:SF2">
    <property type="entry name" value="MALTASE-GLUCOAMYLASE"/>
    <property type="match status" value="1"/>
</dbReference>
<dbReference type="AlphaFoldDB" id="A0A6L6PFF5"/>
<keyword evidence="2" id="KW-0378">Hydrolase</keyword>
<dbReference type="GO" id="GO:0004553">
    <property type="term" value="F:hydrolase activity, hydrolyzing O-glycosyl compounds"/>
    <property type="evidence" value="ECO:0007669"/>
    <property type="project" value="InterPro"/>
</dbReference>
<dbReference type="PANTHER" id="PTHR43863">
    <property type="entry name" value="HYDROLASE, PUTATIVE (AFU_ORTHOLOGUE AFUA_1G03140)-RELATED"/>
    <property type="match status" value="1"/>
</dbReference>